<accession>A0A1R0GN00</accession>
<dbReference type="AlphaFoldDB" id="A0A1R0GN00"/>
<evidence type="ECO:0000259" key="2">
    <source>
        <dbReference type="PROSITE" id="PS50086"/>
    </source>
</evidence>
<dbReference type="InterPro" id="IPR035969">
    <property type="entry name" value="Rab-GAP_TBC_sf"/>
</dbReference>
<dbReference type="Gene3D" id="1.10.10.750">
    <property type="entry name" value="Ypt/Rab-GAP domain of gyp1p, domain 1"/>
    <property type="match status" value="1"/>
</dbReference>
<dbReference type="InterPro" id="IPR000195">
    <property type="entry name" value="Rab-GAP-TBC_dom"/>
</dbReference>
<feature type="domain" description="Rab-GAP TBC" evidence="2">
    <location>
        <begin position="47"/>
        <end position="74"/>
    </location>
</feature>
<feature type="region of interest" description="Disordered" evidence="1">
    <location>
        <begin position="1"/>
        <end position="20"/>
    </location>
</feature>
<dbReference type="PROSITE" id="PS50086">
    <property type="entry name" value="TBC_RABGAP"/>
    <property type="match status" value="1"/>
</dbReference>
<sequence>MSSESSGSISKRFSGEDSSSNSEIFYEILDSEVFVDVARLRKISQNGIPPDLRPIVWKYLLGIEKSDRCIIFLS</sequence>
<organism evidence="3 4">
    <name type="scientific">Smittium mucronatum</name>
    <dbReference type="NCBI Taxonomy" id="133383"/>
    <lineage>
        <taxon>Eukaryota</taxon>
        <taxon>Fungi</taxon>
        <taxon>Fungi incertae sedis</taxon>
        <taxon>Zoopagomycota</taxon>
        <taxon>Kickxellomycotina</taxon>
        <taxon>Harpellomycetes</taxon>
        <taxon>Harpellales</taxon>
        <taxon>Legeriomycetaceae</taxon>
        <taxon>Smittium</taxon>
    </lineage>
</organism>
<gene>
    <name evidence="3" type="ORF">AYI68_g7681</name>
</gene>
<dbReference type="SUPFAM" id="SSF47923">
    <property type="entry name" value="Ypt/Rab-GAP domain of gyp1p"/>
    <property type="match status" value="1"/>
</dbReference>
<comment type="caution">
    <text evidence="3">The sequence shown here is derived from an EMBL/GenBank/DDBJ whole genome shotgun (WGS) entry which is preliminary data.</text>
</comment>
<name>A0A1R0GN00_9FUNG</name>
<dbReference type="OrthoDB" id="27140at2759"/>
<dbReference type="EMBL" id="LSSL01006813">
    <property type="protein sequence ID" value="OLY78273.1"/>
    <property type="molecule type" value="Genomic_DNA"/>
</dbReference>
<evidence type="ECO:0000313" key="3">
    <source>
        <dbReference type="EMBL" id="OLY78273.1"/>
    </source>
</evidence>
<evidence type="ECO:0000313" key="4">
    <source>
        <dbReference type="Proteomes" id="UP000187455"/>
    </source>
</evidence>
<evidence type="ECO:0000256" key="1">
    <source>
        <dbReference type="SAM" id="MobiDB-lite"/>
    </source>
</evidence>
<reference evidence="3 4" key="1">
    <citation type="journal article" date="2016" name="Mol. Biol. Evol.">
        <title>Genome-Wide Survey of Gut Fungi (Harpellales) Reveals the First Horizontally Transferred Ubiquitin Gene from a Mosquito Host.</title>
        <authorList>
            <person name="Wang Y."/>
            <person name="White M.M."/>
            <person name="Kvist S."/>
            <person name="Moncalvo J.M."/>
        </authorList>
    </citation>
    <scope>NUCLEOTIDE SEQUENCE [LARGE SCALE GENOMIC DNA]</scope>
    <source>
        <strain evidence="3 4">ALG-7-W6</strain>
    </source>
</reference>
<dbReference type="Proteomes" id="UP000187455">
    <property type="component" value="Unassembled WGS sequence"/>
</dbReference>
<keyword evidence="4" id="KW-1185">Reference proteome</keyword>
<protein>
    <submittedName>
        <fullName evidence="3">GTPase-activating protein gyp1</fullName>
    </submittedName>
</protein>
<proteinExistence type="predicted"/>